<gene>
    <name evidence="1" type="ORF">Ppb6_00956</name>
</gene>
<dbReference type="RefSeq" id="WP_065822332.1">
    <property type="nucleotide sequence ID" value="NZ_CAWMQZ010000031.1"/>
</dbReference>
<dbReference type="EMBL" id="LOMY01000031">
    <property type="protein sequence ID" value="OCQ53730.1"/>
    <property type="molecule type" value="Genomic_DNA"/>
</dbReference>
<protein>
    <submittedName>
        <fullName evidence="1">Uncharacterized protein</fullName>
    </submittedName>
</protein>
<comment type="caution">
    <text evidence="1">The sequence shown here is derived from an EMBL/GenBank/DDBJ whole genome shotgun (WGS) entry which is preliminary data.</text>
</comment>
<reference evidence="1 2" key="1">
    <citation type="submission" date="2015-12" db="EMBL/GenBank/DDBJ databases">
        <title>Genome comparisons provide insights into the role of secondary metabolites in the pathogenic phase of the Photorhabdus life cycle.</title>
        <authorList>
            <person name="Tobias N.J."/>
            <person name="Mishra B."/>
            <person name="Gupta D.K."/>
            <person name="Thines M."/>
            <person name="Stinear T.P."/>
            <person name="Bode H.B."/>
        </authorList>
    </citation>
    <scope>NUCLEOTIDE SEQUENCE [LARGE SCALE GENOMIC DNA]</scope>
    <source>
        <strain evidence="1 2">PB68.1</strain>
    </source>
</reference>
<sequence length="101" mass="11777">MAKRWSLGQRFIFAWEHKIYGTCVWRGPDEIIRQLSDIRPPSAHRIEFFARICSLVFLAITSLIVDSTNEEESVHHTSAEEPRIILRVARVYSRLFGSFVN</sequence>
<dbReference type="AlphaFoldDB" id="A0A1C0U710"/>
<dbReference type="STRING" id="286156.Ppb6_00956"/>
<name>A0A1C0U710_9GAMM</name>
<dbReference type="Proteomes" id="UP000093476">
    <property type="component" value="Unassembled WGS sequence"/>
</dbReference>
<accession>A0A1C0U710</accession>
<proteinExistence type="predicted"/>
<organism evidence="1 2">
    <name type="scientific">Photorhabdus australis subsp. thailandensis</name>
    <dbReference type="NCBI Taxonomy" id="2805096"/>
    <lineage>
        <taxon>Bacteria</taxon>
        <taxon>Pseudomonadati</taxon>
        <taxon>Pseudomonadota</taxon>
        <taxon>Gammaproteobacteria</taxon>
        <taxon>Enterobacterales</taxon>
        <taxon>Morganellaceae</taxon>
        <taxon>Photorhabdus</taxon>
    </lineage>
</organism>
<evidence type="ECO:0000313" key="2">
    <source>
        <dbReference type="Proteomes" id="UP000093476"/>
    </source>
</evidence>
<keyword evidence="2" id="KW-1185">Reference proteome</keyword>
<evidence type="ECO:0000313" key="1">
    <source>
        <dbReference type="EMBL" id="OCQ53730.1"/>
    </source>
</evidence>